<gene>
    <name evidence="2" type="ORF">BCR35DRAFT_298052</name>
</gene>
<evidence type="ECO:0000313" key="3">
    <source>
        <dbReference type="Proteomes" id="UP000193467"/>
    </source>
</evidence>
<accession>A0A1Y2G4Z4</accession>
<dbReference type="AlphaFoldDB" id="A0A1Y2G4Z4"/>
<evidence type="ECO:0000313" key="2">
    <source>
        <dbReference type="EMBL" id="ORY92590.1"/>
    </source>
</evidence>
<reference evidence="2 3" key="1">
    <citation type="submission" date="2016-07" db="EMBL/GenBank/DDBJ databases">
        <title>Pervasive Adenine N6-methylation of Active Genes in Fungi.</title>
        <authorList>
            <consortium name="DOE Joint Genome Institute"/>
            <person name="Mondo S.J."/>
            <person name="Dannebaum R.O."/>
            <person name="Kuo R.C."/>
            <person name="Labutti K."/>
            <person name="Haridas S."/>
            <person name="Kuo A."/>
            <person name="Salamov A."/>
            <person name="Ahrendt S.R."/>
            <person name="Lipzen A."/>
            <person name="Sullivan W."/>
            <person name="Andreopoulos W.B."/>
            <person name="Clum A."/>
            <person name="Lindquist E."/>
            <person name="Daum C."/>
            <person name="Ramamoorthy G.K."/>
            <person name="Gryganskyi A."/>
            <person name="Culley D."/>
            <person name="Magnuson J.K."/>
            <person name="James T.Y."/>
            <person name="O'Malley M.A."/>
            <person name="Stajich J.E."/>
            <person name="Spatafora J.W."/>
            <person name="Visel A."/>
            <person name="Grigoriev I.V."/>
        </authorList>
    </citation>
    <scope>NUCLEOTIDE SEQUENCE [LARGE SCALE GENOMIC DNA]</scope>
    <source>
        <strain evidence="2 3">62-1032</strain>
    </source>
</reference>
<organism evidence="2 3">
    <name type="scientific">Leucosporidium creatinivorum</name>
    <dbReference type="NCBI Taxonomy" id="106004"/>
    <lineage>
        <taxon>Eukaryota</taxon>
        <taxon>Fungi</taxon>
        <taxon>Dikarya</taxon>
        <taxon>Basidiomycota</taxon>
        <taxon>Pucciniomycotina</taxon>
        <taxon>Microbotryomycetes</taxon>
        <taxon>Leucosporidiales</taxon>
        <taxon>Leucosporidium</taxon>
    </lineage>
</organism>
<dbReference type="InParanoid" id="A0A1Y2G4Z4"/>
<evidence type="ECO:0000256" key="1">
    <source>
        <dbReference type="SAM" id="MobiDB-lite"/>
    </source>
</evidence>
<name>A0A1Y2G4Z4_9BASI</name>
<proteinExistence type="predicted"/>
<protein>
    <submittedName>
        <fullName evidence="2">Uncharacterized protein</fullName>
    </submittedName>
</protein>
<dbReference type="SUPFAM" id="SSF52047">
    <property type="entry name" value="RNI-like"/>
    <property type="match status" value="1"/>
</dbReference>
<feature type="region of interest" description="Disordered" evidence="1">
    <location>
        <begin position="1"/>
        <end position="24"/>
    </location>
</feature>
<dbReference type="Proteomes" id="UP000193467">
    <property type="component" value="Unassembled WGS sequence"/>
</dbReference>
<dbReference type="EMBL" id="MCGR01000001">
    <property type="protein sequence ID" value="ORY92590.1"/>
    <property type="molecule type" value="Genomic_DNA"/>
</dbReference>
<dbReference type="OrthoDB" id="2526052at2759"/>
<keyword evidence="3" id="KW-1185">Reference proteome</keyword>
<sequence>MDNPPEARSSPSPPAQLDDKASRPLPSLPTEILQRIIQLTLPRLSFNTFRERYDTLLNLCRVNKLWAAPAQEELYRHVGLTGKQMGKRLIESQRSSALSPLPIKSLRALVGEDPPEAYTTFSQLERLVPASPKLAVLQIVAELDSENAPAVDLGSLSALAEGLEELAIDYCRFSPSPSQSPLLGKNLRRLTLSILDAGGYASLLASADLPQLDTLIIQTLGTLDPEGDKALEKALFRYAPRLRSFTLYFTGRRWSLERSRPLWSSFSILHTLTLDSHSPVDIILPLLSAPLARLRLRPPYSASDRFSLRALKDALLASPSRLPSLRHIMVPAFDARAEDNSEARASKRPLAELCSSRGIVLVERERVASGSFIASLEDAVDDW</sequence>
<comment type="caution">
    <text evidence="2">The sequence shown here is derived from an EMBL/GenBank/DDBJ whole genome shotgun (WGS) entry which is preliminary data.</text>
</comment>